<dbReference type="InterPro" id="IPR000100">
    <property type="entry name" value="RNase_P"/>
</dbReference>
<dbReference type="KEGG" id="dbr:Deba_0275"/>
<accession>E1QGD9</accession>
<evidence type="ECO:0000256" key="8">
    <source>
        <dbReference type="NCBIfam" id="TIGR00188"/>
    </source>
</evidence>
<protein>
    <recommendedName>
        <fullName evidence="7 8">Ribonuclease P protein component</fullName>
        <shortName evidence="7">RNase P protein</shortName>
        <shortName evidence="7">RNaseP protein</shortName>
        <ecNumber evidence="7 8">3.1.26.5</ecNumber>
    </recommendedName>
    <alternativeName>
        <fullName evidence="7">Protein C5</fullName>
    </alternativeName>
</protein>
<evidence type="ECO:0000256" key="5">
    <source>
        <dbReference type="ARBA" id="ARBA00022801"/>
    </source>
</evidence>
<sequence length="124" mass="13801">MISQGQSFPKRARLRSRGQFLQMRNGARRHRCDHFLVVWKAGPPGPARLGLTVSRKVAGAVGRNRVKRLAREVFRRSGELLPPAVDVLVIVQRGADRQDFSSVWRQLREAFGKISAGSAAGCRP</sequence>
<dbReference type="PROSITE" id="PS00648">
    <property type="entry name" value="RIBONUCLEASE_P"/>
    <property type="match status" value="1"/>
</dbReference>
<dbReference type="OrthoDB" id="9810867at2"/>
<dbReference type="Gene3D" id="3.30.230.10">
    <property type="match status" value="1"/>
</dbReference>
<dbReference type="GO" id="GO:0001682">
    <property type="term" value="P:tRNA 5'-leader removal"/>
    <property type="evidence" value="ECO:0007669"/>
    <property type="project" value="UniProtKB-UniRule"/>
</dbReference>
<comment type="catalytic activity">
    <reaction evidence="7">
        <text>Endonucleolytic cleavage of RNA, removing 5'-extranucleotides from tRNA precursor.</text>
        <dbReference type="EC" id="3.1.26.5"/>
    </reaction>
</comment>
<dbReference type="HOGENOM" id="CLU_117179_6_0_7"/>
<gene>
    <name evidence="7" type="primary">rnpA</name>
    <name evidence="9" type="ordered locus">Deba_0275</name>
</gene>
<organism evidence="9 10">
    <name type="scientific">Desulfarculus baarsii (strain ATCC 33931 / DSM 2075 / LMG 7858 / VKM B-1802 / 2st14)</name>
    <dbReference type="NCBI Taxonomy" id="644282"/>
    <lineage>
        <taxon>Bacteria</taxon>
        <taxon>Pseudomonadati</taxon>
        <taxon>Thermodesulfobacteriota</taxon>
        <taxon>Desulfarculia</taxon>
        <taxon>Desulfarculales</taxon>
        <taxon>Desulfarculaceae</taxon>
        <taxon>Desulfarculus</taxon>
    </lineage>
</organism>
<dbReference type="SUPFAM" id="SSF54211">
    <property type="entry name" value="Ribosomal protein S5 domain 2-like"/>
    <property type="match status" value="1"/>
</dbReference>
<dbReference type="NCBIfam" id="TIGR00188">
    <property type="entry name" value="rnpA"/>
    <property type="match status" value="1"/>
</dbReference>
<dbReference type="EMBL" id="CP002085">
    <property type="protein sequence ID" value="ADK83651.1"/>
    <property type="molecule type" value="Genomic_DNA"/>
</dbReference>
<keyword evidence="6 7" id="KW-0694">RNA-binding</keyword>
<dbReference type="InterPro" id="IPR020568">
    <property type="entry name" value="Ribosomal_Su5_D2-typ_SF"/>
</dbReference>
<evidence type="ECO:0000256" key="2">
    <source>
        <dbReference type="ARBA" id="ARBA00022694"/>
    </source>
</evidence>
<keyword evidence="2 7" id="KW-0819">tRNA processing</keyword>
<dbReference type="GO" id="GO:0042781">
    <property type="term" value="F:3'-tRNA processing endoribonuclease activity"/>
    <property type="evidence" value="ECO:0007669"/>
    <property type="project" value="TreeGrafter"/>
</dbReference>
<comment type="subunit">
    <text evidence="7">Consists of a catalytic RNA component (M1 or rnpB) and a protein subunit.</text>
</comment>
<keyword evidence="10" id="KW-1185">Reference proteome</keyword>
<dbReference type="eggNOG" id="COG0594">
    <property type="taxonomic scope" value="Bacteria"/>
</dbReference>
<evidence type="ECO:0000256" key="7">
    <source>
        <dbReference type="HAMAP-Rule" id="MF_00227"/>
    </source>
</evidence>
<evidence type="ECO:0000256" key="6">
    <source>
        <dbReference type="ARBA" id="ARBA00022884"/>
    </source>
</evidence>
<dbReference type="PANTHER" id="PTHR33992">
    <property type="entry name" value="RIBONUCLEASE P PROTEIN COMPONENT"/>
    <property type="match status" value="1"/>
</dbReference>
<name>E1QGD9_DESB2</name>
<keyword evidence="4 7" id="KW-0255">Endonuclease</keyword>
<dbReference type="Proteomes" id="UP000009047">
    <property type="component" value="Chromosome"/>
</dbReference>
<dbReference type="InterPro" id="IPR014721">
    <property type="entry name" value="Ribsml_uS5_D2-typ_fold_subgr"/>
</dbReference>
<dbReference type="GO" id="GO:0004526">
    <property type="term" value="F:ribonuclease P activity"/>
    <property type="evidence" value="ECO:0007669"/>
    <property type="project" value="UniProtKB-UniRule"/>
</dbReference>
<reference evidence="9 10" key="1">
    <citation type="journal article" date="2010" name="Stand. Genomic Sci.">
        <title>Complete genome sequence of Desulfarculus baarsii type strain (2st14).</title>
        <authorList>
            <person name="Sun H."/>
            <person name="Spring S."/>
            <person name="Lapidus A."/>
            <person name="Davenport K."/>
            <person name="Del Rio T.G."/>
            <person name="Tice H."/>
            <person name="Nolan M."/>
            <person name="Copeland A."/>
            <person name="Cheng J.F."/>
            <person name="Lucas S."/>
            <person name="Tapia R."/>
            <person name="Goodwin L."/>
            <person name="Pitluck S."/>
            <person name="Ivanova N."/>
            <person name="Pagani I."/>
            <person name="Mavromatis K."/>
            <person name="Ovchinnikova G."/>
            <person name="Pati A."/>
            <person name="Chen A."/>
            <person name="Palaniappan K."/>
            <person name="Hauser L."/>
            <person name="Chang Y.J."/>
            <person name="Jeffries C.D."/>
            <person name="Detter J.C."/>
            <person name="Han C."/>
            <person name="Rohde M."/>
            <person name="Brambilla E."/>
            <person name="Goker M."/>
            <person name="Woyke T."/>
            <person name="Bristow J."/>
            <person name="Eisen J.A."/>
            <person name="Markowitz V."/>
            <person name="Hugenholtz P."/>
            <person name="Kyrpides N.C."/>
            <person name="Klenk H.P."/>
            <person name="Land M."/>
        </authorList>
    </citation>
    <scope>NUCLEOTIDE SEQUENCE [LARGE SCALE GENOMIC DNA]</scope>
    <source>
        <strain evidence="10">ATCC 33931 / DSM 2075 / LMG 7858 / VKM B-1802 / 2st14</strain>
    </source>
</reference>
<dbReference type="STRING" id="644282.Deba_0275"/>
<dbReference type="RefSeq" id="WP_013257107.1">
    <property type="nucleotide sequence ID" value="NC_014365.1"/>
</dbReference>
<evidence type="ECO:0000313" key="10">
    <source>
        <dbReference type="Proteomes" id="UP000009047"/>
    </source>
</evidence>
<dbReference type="InterPro" id="IPR020539">
    <property type="entry name" value="RNase_P_CS"/>
</dbReference>
<evidence type="ECO:0000256" key="1">
    <source>
        <dbReference type="ARBA" id="ARBA00002663"/>
    </source>
</evidence>
<evidence type="ECO:0000313" key="9">
    <source>
        <dbReference type="EMBL" id="ADK83651.1"/>
    </source>
</evidence>
<dbReference type="PANTHER" id="PTHR33992:SF1">
    <property type="entry name" value="RIBONUCLEASE P PROTEIN COMPONENT"/>
    <property type="match status" value="1"/>
</dbReference>
<dbReference type="Pfam" id="PF00825">
    <property type="entry name" value="Ribonuclease_P"/>
    <property type="match status" value="1"/>
</dbReference>
<dbReference type="GO" id="GO:0000049">
    <property type="term" value="F:tRNA binding"/>
    <property type="evidence" value="ECO:0007669"/>
    <property type="project" value="UniProtKB-UniRule"/>
</dbReference>
<comment type="function">
    <text evidence="1 7">RNaseP catalyzes the removal of the 5'-leader sequence from pre-tRNA to produce the mature 5'-terminus. It can also cleave other RNA substrates such as 4.5S RNA. The protein component plays an auxiliary but essential role in vivo by binding to the 5'-leader sequence and broadening the substrate specificity of the ribozyme.</text>
</comment>
<dbReference type="HAMAP" id="MF_00227">
    <property type="entry name" value="RNase_P"/>
    <property type="match status" value="1"/>
</dbReference>
<comment type="similarity">
    <text evidence="7">Belongs to the RnpA family.</text>
</comment>
<dbReference type="AlphaFoldDB" id="E1QGD9"/>
<keyword evidence="5 7" id="KW-0378">Hydrolase</keyword>
<dbReference type="GO" id="GO:0030677">
    <property type="term" value="C:ribonuclease P complex"/>
    <property type="evidence" value="ECO:0007669"/>
    <property type="project" value="TreeGrafter"/>
</dbReference>
<keyword evidence="3 7" id="KW-0540">Nuclease</keyword>
<evidence type="ECO:0000256" key="3">
    <source>
        <dbReference type="ARBA" id="ARBA00022722"/>
    </source>
</evidence>
<evidence type="ECO:0000256" key="4">
    <source>
        <dbReference type="ARBA" id="ARBA00022759"/>
    </source>
</evidence>
<dbReference type="EC" id="3.1.26.5" evidence="7 8"/>
<proteinExistence type="inferred from homology"/>